<sequence>MYAGVNWAPGRLPGLQTILVSLRSAGAPRRTHVLTVKGGGWRGPATDGVFASPGWETCGLQAVSLSDRLRLRVPKSVRGGGFQLNFDRRPGVLADGAGPLPYRTISVTLLFVVPLRERSAAVAQ</sequence>
<reference evidence="1" key="1">
    <citation type="submission" date="2022-04" db="EMBL/GenBank/DDBJ databases">
        <title>Whole genome sequence of Sphaerotilus sp. FB-5.</title>
        <authorList>
            <person name="Takeda M."/>
            <person name="Narihara S."/>
            <person name="Akimoto M."/>
            <person name="Akimoto R."/>
            <person name="Nishiyashiki S."/>
            <person name="Murakami T."/>
        </authorList>
    </citation>
    <scope>NUCLEOTIDE SEQUENCE</scope>
    <source>
        <strain evidence="1">FB-5</strain>
    </source>
</reference>
<dbReference type="EMBL" id="AP025730">
    <property type="protein sequence ID" value="BDI07203.1"/>
    <property type="molecule type" value="Genomic_DNA"/>
</dbReference>
<protein>
    <submittedName>
        <fullName evidence="1">Uncharacterized protein</fullName>
    </submittedName>
</protein>
<dbReference type="Proteomes" id="UP001057498">
    <property type="component" value="Chromosome"/>
</dbReference>
<gene>
    <name evidence="1" type="ORF">CATMQ487_41730</name>
</gene>
<organism evidence="1 2">
    <name type="scientific">Sphaerotilus microaerophilus</name>
    <dbReference type="NCBI Taxonomy" id="2914710"/>
    <lineage>
        <taxon>Bacteria</taxon>
        <taxon>Pseudomonadati</taxon>
        <taxon>Pseudomonadota</taxon>
        <taxon>Betaproteobacteria</taxon>
        <taxon>Burkholderiales</taxon>
        <taxon>Sphaerotilaceae</taxon>
        <taxon>Sphaerotilus</taxon>
    </lineage>
</organism>
<evidence type="ECO:0000313" key="2">
    <source>
        <dbReference type="Proteomes" id="UP001057498"/>
    </source>
</evidence>
<accession>A0ABM7YRK4</accession>
<evidence type="ECO:0000313" key="1">
    <source>
        <dbReference type="EMBL" id="BDI07203.1"/>
    </source>
</evidence>
<keyword evidence="2" id="KW-1185">Reference proteome</keyword>
<proteinExistence type="predicted"/>
<name>A0ABM7YRK4_9BURK</name>